<dbReference type="Pfam" id="PF07683">
    <property type="entry name" value="CobW_C"/>
    <property type="match status" value="1"/>
</dbReference>
<dbReference type="OrthoDB" id="9808822at2"/>
<dbReference type="PANTHER" id="PTHR43603">
    <property type="entry name" value="COBW DOMAIN-CONTAINING PROTEIN DDB_G0274527"/>
    <property type="match status" value="1"/>
</dbReference>
<dbReference type="InterPro" id="IPR011629">
    <property type="entry name" value="CobW-like_C"/>
</dbReference>
<evidence type="ECO:0000259" key="1">
    <source>
        <dbReference type="SMART" id="SM00833"/>
    </source>
</evidence>
<dbReference type="InterPro" id="IPR051927">
    <property type="entry name" value="Zn_Chap_cDPG_Synth"/>
</dbReference>
<evidence type="ECO:0000313" key="3">
    <source>
        <dbReference type="Proteomes" id="UP000306985"/>
    </source>
</evidence>
<dbReference type="EMBL" id="SZZH01000004">
    <property type="protein sequence ID" value="TKV57868.1"/>
    <property type="molecule type" value="Genomic_DNA"/>
</dbReference>
<dbReference type="InterPro" id="IPR027417">
    <property type="entry name" value="P-loop_NTPase"/>
</dbReference>
<evidence type="ECO:0000313" key="2">
    <source>
        <dbReference type="EMBL" id="TKV57868.1"/>
    </source>
</evidence>
<dbReference type="Gene3D" id="3.40.50.300">
    <property type="entry name" value="P-loop containing nucleotide triphosphate hydrolases"/>
    <property type="match status" value="1"/>
</dbReference>
<dbReference type="PANTHER" id="PTHR43603:SF1">
    <property type="entry name" value="ZINC-REGULATED GTPASE METALLOPROTEIN ACTIVATOR 1"/>
    <property type="match status" value="1"/>
</dbReference>
<keyword evidence="3" id="KW-1185">Reference proteome</keyword>
<dbReference type="Proteomes" id="UP000306985">
    <property type="component" value="Unassembled WGS sequence"/>
</dbReference>
<proteinExistence type="predicted"/>
<protein>
    <submittedName>
        <fullName evidence="2">Cobalamin biosynthesis protein CobW</fullName>
    </submittedName>
</protein>
<gene>
    <name evidence="2" type="ORF">FDO65_16120</name>
</gene>
<organism evidence="2 3">
    <name type="scientific">Nakamurella flava</name>
    <dbReference type="NCBI Taxonomy" id="2576308"/>
    <lineage>
        <taxon>Bacteria</taxon>
        <taxon>Bacillati</taxon>
        <taxon>Actinomycetota</taxon>
        <taxon>Actinomycetes</taxon>
        <taxon>Nakamurellales</taxon>
        <taxon>Nakamurellaceae</taxon>
        <taxon>Nakamurella</taxon>
    </lineage>
</organism>
<feature type="domain" description="CobW C-terminal" evidence="1">
    <location>
        <begin position="247"/>
        <end position="337"/>
    </location>
</feature>
<dbReference type="SMART" id="SM00833">
    <property type="entry name" value="CobW_C"/>
    <property type="match status" value="1"/>
</dbReference>
<comment type="caution">
    <text evidence="2">The sequence shown here is derived from an EMBL/GenBank/DDBJ whole genome shotgun (WGS) entry which is preliminary data.</text>
</comment>
<dbReference type="AlphaFoldDB" id="A0A4U6QCX3"/>
<reference evidence="2 3" key="1">
    <citation type="submission" date="2019-05" db="EMBL/GenBank/DDBJ databases">
        <title>Nakamurella sp. N5BH11, whole genome shotgun sequence.</title>
        <authorList>
            <person name="Tuo L."/>
        </authorList>
    </citation>
    <scope>NUCLEOTIDE SEQUENCE [LARGE SCALE GENOMIC DNA]</scope>
    <source>
        <strain evidence="2 3">N5BH11</strain>
    </source>
</reference>
<dbReference type="SUPFAM" id="SSF90002">
    <property type="entry name" value="Hypothetical protein YjiA, C-terminal domain"/>
    <property type="match status" value="1"/>
</dbReference>
<name>A0A4U6QCX3_9ACTN</name>
<sequence length="375" mass="40087">MSVPVVVLATVDPVVRDLSQFSLVSDLPETGVLRHDLDPAAGTLRRVVSDGGGGLDGDGVIDDHTMPLAHTCLGCAIREDLLPSLAGMAASGRWQRVLVVLPVAAELVPVVSALDDPQTAADLDVTLLASVAAGDADQVRQDLMGDDLLADRGLALALDDRRSVGEALAAQVEYADLVLASGTDPVGLTLLDHLRGVRSTRSDLFTTRAGQVFLPRHDARMAAARVDPRLVVPADAADTSGAEANGVWTIDLHTRRPLHPERFRDQMEALVGHETRSRGRFQLATRPRTVGVWDGVGGQLSIGDAGGWEHCSPSTRMVFTGHGDGGADTREQLRRAFAVMALDDREMSRGPAYWRSVDDGLDPWLGDRDLVDDRS</sequence>
<accession>A0A4U6QCX3</accession>